<proteinExistence type="inferred from homology"/>
<keyword evidence="20" id="KW-1185">Reference proteome</keyword>
<dbReference type="CDD" id="cd19051">
    <property type="entry name" value="LGIC_TM_cation"/>
    <property type="match status" value="2"/>
</dbReference>
<feature type="transmembrane region" description="Helical" evidence="15">
    <location>
        <begin position="294"/>
        <end position="315"/>
    </location>
</feature>
<name>A0A3M6UMI6_POCDA</name>
<dbReference type="PROSITE" id="PS00236">
    <property type="entry name" value="NEUROTR_ION_CHANNEL"/>
    <property type="match status" value="2"/>
</dbReference>
<feature type="chain" id="PRO_5022250908" description="Neurotransmitter-gated ion-channel ligand-binding domain-containing protein" evidence="15">
    <location>
        <begin position="20"/>
        <end position="1098"/>
    </location>
</feature>
<feature type="domain" description="Neurotransmitter-gated ion-channel ligand-binding" evidence="17">
    <location>
        <begin position="669"/>
        <end position="790"/>
    </location>
</feature>
<dbReference type="Pfam" id="PF02931">
    <property type="entry name" value="Neur_chan_LBD"/>
    <property type="match status" value="3"/>
</dbReference>
<organism evidence="19 20">
    <name type="scientific">Pocillopora damicornis</name>
    <name type="common">Cauliflower coral</name>
    <name type="synonym">Millepora damicornis</name>
    <dbReference type="NCBI Taxonomy" id="46731"/>
    <lineage>
        <taxon>Eukaryota</taxon>
        <taxon>Metazoa</taxon>
        <taxon>Cnidaria</taxon>
        <taxon>Anthozoa</taxon>
        <taxon>Hexacorallia</taxon>
        <taxon>Scleractinia</taxon>
        <taxon>Astrocoeniina</taxon>
        <taxon>Pocilloporidae</taxon>
        <taxon>Pocillopora</taxon>
    </lineage>
</organism>
<dbReference type="PRINTS" id="PR00252">
    <property type="entry name" value="NRIONCHANNEL"/>
</dbReference>
<evidence type="ECO:0000256" key="15">
    <source>
        <dbReference type="RuleBase" id="RU000687"/>
    </source>
</evidence>
<evidence type="ECO:0000259" key="17">
    <source>
        <dbReference type="Pfam" id="PF02931"/>
    </source>
</evidence>
<keyword evidence="8 15" id="KW-0472">Membrane</keyword>
<comment type="caution">
    <text evidence="15">Lacks conserved residue(s) required for the propagation of feature annotation.</text>
</comment>
<reference evidence="19 20" key="1">
    <citation type="journal article" date="2018" name="Sci. Rep.">
        <title>Comparative analysis of the Pocillopora damicornis genome highlights role of immune system in coral evolution.</title>
        <authorList>
            <person name="Cunning R."/>
            <person name="Bay R.A."/>
            <person name="Gillette P."/>
            <person name="Baker A.C."/>
            <person name="Traylor-Knowles N."/>
        </authorList>
    </citation>
    <scope>NUCLEOTIDE SEQUENCE [LARGE SCALE GENOMIC DNA]</scope>
    <source>
        <strain evidence="19">RSMAS</strain>
        <tissue evidence="19">Whole animal</tissue>
    </source>
</reference>
<evidence type="ECO:0000256" key="7">
    <source>
        <dbReference type="ARBA" id="ARBA00023065"/>
    </source>
</evidence>
<dbReference type="GO" id="GO:0045211">
    <property type="term" value="C:postsynaptic membrane"/>
    <property type="evidence" value="ECO:0007669"/>
    <property type="project" value="InterPro"/>
</dbReference>
<feature type="transmembrane region" description="Helical" evidence="15">
    <location>
        <begin position="855"/>
        <end position="875"/>
    </location>
</feature>
<dbReference type="InterPro" id="IPR006029">
    <property type="entry name" value="Neurotrans-gated_channel_TM"/>
</dbReference>
<dbReference type="CDD" id="cd18997">
    <property type="entry name" value="LGIC_ECD_nAChR"/>
    <property type="match status" value="2"/>
</dbReference>
<gene>
    <name evidence="19" type="ORF">pdam_00011152</name>
</gene>
<dbReference type="FunFam" id="1.20.58.390:FF:000073">
    <property type="entry name" value="Neuronal acetylcholine receptor subunit alpha-9-II"/>
    <property type="match status" value="2"/>
</dbReference>
<feature type="domain" description="Neurotransmitter-gated ion-channel transmembrane" evidence="18">
    <location>
        <begin position="797"/>
        <end position="1092"/>
    </location>
</feature>
<evidence type="ECO:0000256" key="2">
    <source>
        <dbReference type="ARBA" id="ARBA00022448"/>
    </source>
</evidence>
<dbReference type="InterPro" id="IPR038050">
    <property type="entry name" value="Neuro_actylchol_rec"/>
</dbReference>
<feature type="transmembrane region" description="Helical" evidence="15">
    <location>
        <begin position="1075"/>
        <end position="1095"/>
    </location>
</feature>
<dbReference type="PANTHER" id="PTHR18945">
    <property type="entry name" value="NEUROTRANSMITTER GATED ION CHANNEL"/>
    <property type="match status" value="1"/>
</dbReference>
<feature type="transmembrane region" description="Helical" evidence="15">
    <location>
        <begin position="321"/>
        <end position="347"/>
    </location>
</feature>
<evidence type="ECO:0000256" key="9">
    <source>
        <dbReference type="ARBA" id="ARBA00023157"/>
    </source>
</evidence>
<dbReference type="STRING" id="46731.A0A3M6UMI6"/>
<protein>
    <recommendedName>
        <fullName evidence="21">Neurotransmitter-gated ion-channel ligand-binding domain-containing protein</fullName>
    </recommendedName>
</protein>
<evidence type="ECO:0008006" key="21">
    <source>
        <dbReference type="Google" id="ProtNLM"/>
    </source>
</evidence>
<keyword evidence="10" id="KW-0675">Receptor</keyword>
<dbReference type="FunFam" id="2.70.170.10:FF:000060">
    <property type="entry name" value="Nicotinic acetylcholine receptor subunit alpha4"/>
    <property type="match status" value="1"/>
</dbReference>
<feature type="compositionally biased region" description="Basic and acidic residues" evidence="16">
    <location>
        <begin position="442"/>
        <end position="451"/>
    </location>
</feature>
<feature type="transmembrane region" description="Helical" evidence="15">
    <location>
        <begin position="263"/>
        <end position="287"/>
    </location>
</feature>
<keyword evidence="3" id="KW-1003">Cell membrane</keyword>
<feature type="transmembrane region" description="Helical" evidence="15">
    <location>
        <begin position="517"/>
        <end position="543"/>
    </location>
</feature>
<dbReference type="EMBL" id="RCHS01001178">
    <property type="protein sequence ID" value="RMX54855.1"/>
    <property type="molecule type" value="Genomic_DNA"/>
</dbReference>
<dbReference type="NCBIfam" id="TIGR00860">
    <property type="entry name" value="LIC"/>
    <property type="match status" value="1"/>
</dbReference>
<dbReference type="OrthoDB" id="5975154at2759"/>
<evidence type="ECO:0000313" key="20">
    <source>
        <dbReference type="Proteomes" id="UP000275408"/>
    </source>
</evidence>
<feature type="domain" description="Neurotransmitter-gated ion-channel transmembrane" evidence="18">
    <location>
        <begin position="269"/>
        <end position="526"/>
    </location>
</feature>
<evidence type="ECO:0000256" key="10">
    <source>
        <dbReference type="ARBA" id="ARBA00023170"/>
    </source>
</evidence>
<feature type="domain" description="Neurotransmitter-gated ion-channel ligand-binding" evidence="17">
    <location>
        <begin position="613"/>
        <end position="665"/>
    </location>
</feature>
<dbReference type="InterPro" id="IPR002394">
    <property type="entry name" value="Nicotinic_acetylcholine_rcpt"/>
</dbReference>
<dbReference type="GO" id="GO:0022848">
    <property type="term" value="F:acetylcholine-gated monoatomic cation-selective channel activity"/>
    <property type="evidence" value="ECO:0007669"/>
    <property type="project" value="InterPro"/>
</dbReference>
<keyword evidence="5 15" id="KW-1133">Transmembrane helix</keyword>
<dbReference type="InterPro" id="IPR036734">
    <property type="entry name" value="Neur_chan_lig-bd_sf"/>
</dbReference>
<evidence type="ECO:0000256" key="1">
    <source>
        <dbReference type="ARBA" id="ARBA00009237"/>
    </source>
</evidence>
<keyword evidence="12" id="KW-1071">Ligand-gated ion channel</keyword>
<evidence type="ECO:0000256" key="5">
    <source>
        <dbReference type="ARBA" id="ARBA00022989"/>
    </source>
</evidence>
<keyword evidence="11" id="KW-0325">Glycoprotein</keyword>
<evidence type="ECO:0000256" key="13">
    <source>
        <dbReference type="ARBA" id="ARBA00023303"/>
    </source>
</evidence>
<keyword evidence="7 15" id="KW-0406">Ion transport</keyword>
<keyword evidence="13 15" id="KW-0407">Ion channel</keyword>
<dbReference type="PRINTS" id="PR00254">
    <property type="entry name" value="NICOTINICR"/>
</dbReference>
<comment type="caution">
    <text evidence="19">The sequence shown here is derived from an EMBL/GenBank/DDBJ whole genome shotgun (WGS) entry which is preliminary data.</text>
</comment>
<dbReference type="SUPFAM" id="SSF90112">
    <property type="entry name" value="Neurotransmitter-gated ion-channel transmembrane pore"/>
    <property type="match status" value="2"/>
</dbReference>
<dbReference type="Gene3D" id="2.70.170.10">
    <property type="entry name" value="Neurotransmitter-gated ion-channel ligand-binding domain"/>
    <property type="match status" value="3"/>
</dbReference>
<keyword evidence="2 15" id="KW-0813">Transport</keyword>
<keyword evidence="15" id="KW-0732">Signal</keyword>
<keyword evidence="9" id="KW-1015">Disulfide bond</keyword>
<feature type="transmembrane region" description="Helical" evidence="15">
    <location>
        <begin position="822"/>
        <end position="843"/>
    </location>
</feature>
<keyword evidence="4 15" id="KW-0812">Transmembrane</keyword>
<comment type="similarity">
    <text evidence="1">Belongs to the ligand-gated ion channel (TC 1.A.9) family. Acetylcholine receptor (TC 1.A.9.1) subfamily.</text>
</comment>
<feature type="transmembrane region" description="Helical" evidence="15">
    <location>
        <begin position="793"/>
        <end position="816"/>
    </location>
</feature>
<evidence type="ECO:0000256" key="11">
    <source>
        <dbReference type="ARBA" id="ARBA00023180"/>
    </source>
</evidence>
<dbReference type="InterPro" id="IPR036719">
    <property type="entry name" value="Neuro-gated_channel_TM_sf"/>
</dbReference>
<evidence type="ECO:0000256" key="12">
    <source>
        <dbReference type="ARBA" id="ARBA00023286"/>
    </source>
</evidence>
<feature type="domain" description="Neurotransmitter-gated ion-channel ligand-binding" evidence="17">
    <location>
        <begin position="55"/>
        <end position="262"/>
    </location>
</feature>
<dbReference type="Gene3D" id="1.20.58.390">
    <property type="entry name" value="Neurotransmitter-gated ion-channel transmembrane domain"/>
    <property type="match status" value="3"/>
</dbReference>
<dbReference type="Pfam" id="PF02932">
    <property type="entry name" value="Neur_chan_memb"/>
    <property type="match status" value="2"/>
</dbReference>
<sequence>MSFAVAVALCFSVLKTVLGANNTGVPQIPFTAPSSQRHSSTSGITHMSPDREELTLFRDLFDGYDKRLRPALRKEDNVTVILGISVHQLIDIDERNELMRLSVWVRQKWVNPFLRWNATHYGGITTINVNPTEVWKPDLVLYNNVDDSTDGSLARFKSQIKVSSDGTNLWLSPVILISSCKIYVKYFPFDEQHCKLKFGSWTYDGFQLDLRPEADEGVSDKFVSNGEWDLVAVPCKRNIVKYVCCPEPYPDVTYEVQIRRRTLFFFFNMIIPCLVIVGLTILSFYLPPDSGERISLVITNLLAMTVFMLLVAEIIPPTSDAVSIISTFYSCCIFEVGIALIGTCVVLKYHFSNPSIHKMPNWLRFVVLHCLGKLFHKKLRDDNSENPLETGAPFEKRKLVRSDNGYIEAFSPRNEALNQRFGLLERRLSGLASGKWATEGKTSSDDREHRRSYVGNDVTEETRYDDQTSLTKAITHKQGAIANALEKLVEAQEAQDEEGKQREEWMMAASIVDTTCMWIFTLTLIASLIALPGFWCVLAAKLFKGNCVGQWKIKKITRSKTLLKRTIELQGCSEPSDTFAEMYYMRPTIFVLVVCYCVKSGIGENFQDGDYDERLVEFLLSHSKSRRPVLSIKDNVTVQFGITLNQIIDVVERNQILKLSLFIRQVMAHICIADDSSDGAQDRMKTKIKVNHNGTNTWLAPSILQSSCKIDVHYFPFDEQTCFLKFGSWTYDAWRVDMKAESAFADTKTTQVNGEWDLVGFPCGRNVMKYECCPQPYSDVTCTLKLRRRTTYFFVNLIVPCFLITLLSLLSFFLPSEAGERITLVITTLLALTVFMLIVADILPQTSEVVPIISVYFLSILIEVGLSLIATVLVLKCYFTNPSFSEVPFWIRLVIIQWLGKLLKIEVKRKRRQMRKKEEKAAEEEKKSNRPLSVAESLDPNFNLFHQRFASRRNTEANITLLEHHNAHKCGTCREMTVDMLHLGHGLHSRNISRYPSRASVRRESVYDNAPINNDDLKANTSAHSNSNSLITAMLHQQEHLVHYVKKLVRAVEEQDEYDSKKEEWILVAEILDSFFLYLFVIIMIGSTIMIFSVGKSL</sequence>
<dbReference type="InterPro" id="IPR018000">
    <property type="entry name" value="Neurotransmitter_ion_chnl_CS"/>
</dbReference>
<feature type="signal peptide" evidence="15">
    <location>
        <begin position="1"/>
        <end position="19"/>
    </location>
</feature>
<evidence type="ECO:0000256" key="8">
    <source>
        <dbReference type="ARBA" id="ARBA00023136"/>
    </source>
</evidence>
<evidence type="ECO:0000256" key="4">
    <source>
        <dbReference type="ARBA" id="ARBA00022692"/>
    </source>
</evidence>
<evidence type="ECO:0000313" key="19">
    <source>
        <dbReference type="EMBL" id="RMX54855.1"/>
    </source>
</evidence>
<comment type="subcellular location">
    <subcellularLocation>
        <location evidence="14">Synaptic cell membrane</location>
        <topology evidence="14">Multi-pass membrane protein</topology>
    </subcellularLocation>
</comment>
<dbReference type="AlphaFoldDB" id="A0A3M6UMI6"/>
<dbReference type="GO" id="GO:0004888">
    <property type="term" value="F:transmembrane signaling receptor activity"/>
    <property type="evidence" value="ECO:0007669"/>
    <property type="project" value="InterPro"/>
</dbReference>
<evidence type="ECO:0000256" key="14">
    <source>
        <dbReference type="ARBA" id="ARBA00034099"/>
    </source>
</evidence>
<evidence type="ECO:0000256" key="6">
    <source>
        <dbReference type="ARBA" id="ARBA00023018"/>
    </source>
</evidence>
<evidence type="ECO:0000256" key="3">
    <source>
        <dbReference type="ARBA" id="ARBA00022475"/>
    </source>
</evidence>
<accession>A0A3M6UMI6</accession>
<dbReference type="InterPro" id="IPR006201">
    <property type="entry name" value="Neur_channel"/>
</dbReference>
<dbReference type="SUPFAM" id="SSF63712">
    <property type="entry name" value="Nicotinic receptor ligand binding domain-like"/>
    <property type="match status" value="2"/>
</dbReference>
<evidence type="ECO:0000256" key="16">
    <source>
        <dbReference type="SAM" id="MobiDB-lite"/>
    </source>
</evidence>
<dbReference type="FunFam" id="2.70.170.10:FF:000016">
    <property type="entry name" value="Nicotinic acetylcholine receptor subunit"/>
    <property type="match status" value="1"/>
</dbReference>
<dbReference type="Proteomes" id="UP000275408">
    <property type="component" value="Unassembled WGS sequence"/>
</dbReference>
<keyword evidence="6" id="KW-0770">Synapse</keyword>
<feature type="transmembrane region" description="Helical" evidence="15">
    <location>
        <begin position="887"/>
        <end position="907"/>
    </location>
</feature>
<feature type="region of interest" description="Disordered" evidence="16">
    <location>
        <begin position="436"/>
        <end position="456"/>
    </location>
</feature>
<evidence type="ECO:0000259" key="18">
    <source>
        <dbReference type="Pfam" id="PF02932"/>
    </source>
</evidence>
<dbReference type="InterPro" id="IPR006202">
    <property type="entry name" value="Neur_chan_lig-bd"/>
</dbReference>